<protein>
    <submittedName>
        <fullName evidence="3">Vacuolar protein sorting-associated protein 51 homolog</fullName>
    </submittedName>
</protein>
<dbReference type="AlphaFoldDB" id="A0A183FHA1"/>
<evidence type="ECO:0000313" key="1">
    <source>
        <dbReference type="EMBL" id="VDO67002.1"/>
    </source>
</evidence>
<reference evidence="3" key="2">
    <citation type="submission" date="2019-09" db="UniProtKB">
        <authorList>
            <consortium name="WormBaseParasite"/>
        </authorList>
    </citation>
    <scope>IDENTIFICATION</scope>
</reference>
<evidence type="ECO:0000313" key="2">
    <source>
        <dbReference type="Proteomes" id="UP000050761"/>
    </source>
</evidence>
<name>A0A183FHA1_HELPZ</name>
<organism evidence="2 3">
    <name type="scientific">Heligmosomoides polygyrus</name>
    <name type="common">Parasitic roundworm</name>
    <dbReference type="NCBI Taxonomy" id="6339"/>
    <lineage>
        <taxon>Eukaryota</taxon>
        <taxon>Metazoa</taxon>
        <taxon>Ecdysozoa</taxon>
        <taxon>Nematoda</taxon>
        <taxon>Chromadorea</taxon>
        <taxon>Rhabditida</taxon>
        <taxon>Rhabditina</taxon>
        <taxon>Rhabditomorpha</taxon>
        <taxon>Strongyloidea</taxon>
        <taxon>Heligmosomidae</taxon>
        <taxon>Heligmosomoides</taxon>
    </lineage>
</organism>
<accession>A0A3P8B592</accession>
<keyword evidence="2" id="KW-1185">Reference proteome</keyword>
<dbReference type="WBParaSite" id="HPBE_0000611901-mRNA-1">
    <property type="protein sequence ID" value="HPBE_0000611901-mRNA-1"/>
    <property type="gene ID" value="HPBE_0000611901"/>
</dbReference>
<evidence type="ECO:0000313" key="3">
    <source>
        <dbReference type="WBParaSite" id="HPBE_0000611901-mRNA-1"/>
    </source>
</evidence>
<gene>
    <name evidence="1" type="ORF">HPBE_LOCUS6120</name>
</gene>
<dbReference type="EMBL" id="UZAH01025600">
    <property type="protein sequence ID" value="VDO67002.1"/>
    <property type="molecule type" value="Genomic_DNA"/>
</dbReference>
<proteinExistence type="predicted"/>
<dbReference type="Proteomes" id="UP000050761">
    <property type="component" value="Unassembled WGS sequence"/>
</dbReference>
<reference evidence="1 2" key="1">
    <citation type="submission" date="2018-11" db="EMBL/GenBank/DDBJ databases">
        <authorList>
            <consortium name="Pathogen Informatics"/>
        </authorList>
    </citation>
    <scope>NUCLEOTIDE SEQUENCE [LARGE SCALE GENOMIC DNA]</scope>
</reference>
<sequence>MVFPQSLEALASDQLGIFVRKMICISTYLRACVAKRREDIIRQFGPDPLYQDARQLEALGREDQAREHAEEALKRLMEQPSLRALEYADEVETFFLNVVLPNAPIPVYPPVSS</sequence>
<accession>A0A183FHA1</accession>